<keyword evidence="2" id="KW-1185">Reference proteome</keyword>
<evidence type="ECO:0000313" key="2">
    <source>
        <dbReference type="Proteomes" id="UP001172082"/>
    </source>
</evidence>
<evidence type="ECO:0000313" key="1">
    <source>
        <dbReference type="EMBL" id="MDN5205530.1"/>
    </source>
</evidence>
<accession>A0ABT8L1P4</accession>
<dbReference type="Proteomes" id="UP001172082">
    <property type="component" value="Unassembled WGS sequence"/>
</dbReference>
<name>A0ABT8L1P4_9BACT</name>
<sequence>MTFKDSETDVIASSKESIGSGIFQNFFSMQHFTMQIAQSGW</sequence>
<protein>
    <submittedName>
        <fullName evidence="1">Uncharacterized protein</fullName>
    </submittedName>
</protein>
<reference evidence="1" key="1">
    <citation type="submission" date="2023-06" db="EMBL/GenBank/DDBJ databases">
        <title>Genomic of Parafulvivirga corallium.</title>
        <authorList>
            <person name="Wang G."/>
        </authorList>
    </citation>
    <scope>NUCLEOTIDE SEQUENCE</scope>
    <source>
        <strain evidence="1">BMA10</strain>
    </source>
</reference>
<comment type="caution">
    <text evidence="1">The sequence shown here is derived from an EMBL/GenBank/DDBJ whole genome shotgun (WGS) entry which is preliminary data.</text>
</comment>
<gene>
    <name evidence="1" type="ORF">QQ008_29370</name>
</gene>
<dbReference type="EMBL" id="JAUJEA010000020">
    <property type="protein sequence ID" value="MDN5205530.1"/>
    <property type="molecule type" value="Genomic_DNA"/>
</dbReference>
<dbReference type="RefSeq" id="WP_346755552.1">
    <property type="nucleotide sequence ID" value="NZ_JAUJEA010000020.1"/>
</dbReference>
<proteinExistence type="predicted"/>
<organism evidence="1 2">
    <name type="scientific">Splendidivirga corallicola</name>
    <dbReference type="NCBI Taxonomy" id="3051826"/>
    <lineage>
        <taxon>Bacteria</taxon>
        <taxon>Pseudomonadati</taxon>
        <taxon>Bacteroidota</taxon>
        <taxon>Cytophagia</taxon>
        <taxon>Cytophagales</taxon>
        <taxon>Splendidivirgaceae</taxon>
        <taxon>Splendidivirga</taxon>
    </lineage>
</organism>